<dbReference type="Proteomes" id="UP000217211">
    <property type="component" value="Plasmid pSJ05684a"/>
</dbReference>
<geneLocation type="plasmid" evidence="2">
    <name>psj05684a</name>
</geneLocation>
<proteinExistence type="predicted"/>
<keyword evidence="1" id="KW-0614">Plasmid</keyword>
<gene>
    <name evidence="1" type="ORF">SJ05684_a39120</name>
</gene>
<keyword evidence="2" id="KW-1185">Reference proteome</keyword>
<dbReference type="KEGG" id="esj:SJ05684_a39120"/>
<evidence type="ECO:0000313" key="2">
    <source>
        <dbReference type="Proteomes" id="UP000217211"/>
    </source>
</evidence>
<dbReference type="GeneID" id="48977880"/>
<evidence type="ECO:0000313" key="1">
    <source>
        <dbReference type="EMBL" id="ASY67226.1"/>
    </source>
</evidence>
<dbReference type="EMBL" id="CP023069">
    <property type="protein sequence ID" value="ASY67226.1"/>
    <property type="molecule type" value="Genomic_DNA"/>
</dbReference>
<protein>
    <submittedName>
        <fullName evidence="1">Uncharacterized protein</fullName>
    </submittedName>
</protein>
<dbReference type="AlphaFoldDB" id="A0A249PN40"/>
<organism evidence="1 2">
    <name type="scientific">Sinorhizobium sojae CCBAU 05684</name>
    <dbReference type="NCBI Taxonomy" id="716928"/>
    <lineage>
        <taxon>Bacteria</taxon>
        <taxon>Pseudomonadati</taxon>
        <taxon>Pseudomonadota</taxon>
        <taxon>Alphaproteobacteria</taxon>
        <taxon>Hyphomicrobiales</taxon>
        <taxon>Rhizobiaceae</taxon>
        <taxon>Sinorhizobium/Ensifer group</taxon>
        <taxon>Sinorhizobium</taxon>
    </lineage>
</organism>
<dbReference type="RefSeq" id="WP_161623565.1">
    <property type="nucleotide sequence ID" value="NZ_CP023069.1"/>
</dbReference>
<sequence length="49" mass="5564">MPLGIVRVKLLRLAERRGWQEADFSRLSADQTLDMTAEGGLTRRSPFDC</sequence>
<reference evidence="1 2" key="1">
    <citation type="submission" date="2017-08" db="EMBL/GenBank/DDBJ databases">
        <title>Multipartite genome sequences of Sinorhizobium species nodulating soybeans.</title>
        <authorList>
            <person name="Tian C.F."/>
        </authorList>
    </citation>
    <scope>NUCLEOTIDE SEQUENCE [LARGE SCALE GENOMIC DNA]</scope>
    <source>
        <strain evidence="1 2">CCBAU 05684</strain>
        <plasmid evidence="2">psj05684a</plasmid>
    </source>
</reference>
<name>A0A249PN40_9HYPH</name>
<accession>A0A249PN40</accession>